<keyword evidence="2" id="KW-1185">Reference proteome</keyword>
<organism evidence="1 2">
    <name type="scientific">Allacma fusca</name>
    <dbReference type="NCBI Taxonomy" id="39272"/>
    <lineage>
        <taxon>Eukaryota</taxon>
        <taxon>Metazoa</taxon>
        <taxon>Ecdysozoa</taxon>
        <taxon>Arthropoda</taxon>
        <taxon>Hexapoda</taxon>
        <taxon>Collembola</taxon>
        <taxon>Symphypleona</taxon>
        <taxon>Sminthuridae</taxon>
        <taxon>Allacma</taxon>
    </lineage>
</organism>
<evidence type="ECO:0000313" key="1">
    <source>
        <dbReference type="EMBL" id="CAG7729631.1"/>
    </source>
</evidence>
<dbReference type="EMBL" id="CAJVCH010181618">
    <property type="protein sequence ID" value="CAG7729631.1"/>
    <property type="molecule type" value="Genomic_DNA"/>
</dbReference>
<dbReference type="AlphaFoldDB" id="A0A8J2K7B6"/>
<name>A0A8J2K7B6_9HEXA</name>
<proteinExistence type="predicted"/>
<accession>A0A8J2K7B6</accession>
<dbReference type="Proteomes" id="UP000708208">
    <property type="component" value="Unassembled WGS sequence"/>
</dbReference>
<feature type="non-terminal residue" evidence="1">
    <location>
        <position position="25"/>
    </location>
</feature>
<protein>
    <submittedName>
        <fullName evidence="1">Uncharacterized protein</fullName>
    </submittedName>
</protein>
<reference evidence="1" key="1">
    <citation type="submission" date="2021-06" db="EMBL/GenBank/DDBJ databases">
        <authorList>
            <person name="Hodson N. C."/>
            <person name="Mongue J. A."/>
            <person name="Jaron S. K."/>
        </authorList>
    </citation>
    <scope>NUCLEOTIDE SEQUENCE</scope>
</reference>
<evidence type="ECO:0000313" key="2">
    <source>
        <dbReference type="Proteomes" id="UP000708208"/>
    </source>
</evidence>
<feature type="non-terminal residue" evidence="1">
    <location>
        <position position="1"/>
    </location>
</feature>
<gene>
    <name evidence="1" type="ORF">AFUS01_LOCUS18329</name>
</gene>
<comment type="caution">
    <text evidence="1">The sequence shown here is derived from an EMBL/GenBank/DDBJ whole genome shotgun (WGS) entry which is preliminary data.</text>
</comment>
<sequence>SIGTPWFYFNGAFVYVHLYRNYGKL</sequence>